<proteinExistence type="predicted"/>
<dbReference type="EMBL" id="FOKW01000003">
    <property type="protein sequence ID" value="SFB96072.1"/>
    <property type="molecule type" value="Genomic_DNA"/>
</dbReference>
<sequence length="80" mass="9023">MIRINTFGTDPHYQVRERNAETLLAVRDRKTIGERLKTDVKSLTRANSAEAESVQLICVRRSTASLVSARLTEPPVSLER</sequence>
<evidence type="ECO:0000313" key="2">
    <source>
        <dbReference type="Proteomes" id="UP000199161"/>
    </source>
</evidence>
<accession>A0A1I1FAU2</accession>
<reference evidence="2" key="1">
    <citation type="submission" date="2016-10" db="EMBL/GenBank/DDBJ databases">
        <authorList>
            <person name="Varghese N."/>
            <person name="Submissions S."/>
        </authorList>
    </citation>
    <scope>NUCLEOTIDE SEQUENCE [LARGE SCALE GENOMIC DNA]</scope>
    <source>
        <strain evidence="2">DSM 13078</strain>
    </source>
</reference>
<evidence type="ECO:0000313" key="1">
    <source>
        <dbReference type="EMBL" id="SFB96072.1"/>
    </source>
</evidence>
<gene>
    <name evidence="1" type="ORF">SAMN05444422_103248</name>
</gene>
<protein>
    <submittedName>
        <fullName evidence="1">Uncharacterized protein</fullName>
    </submittedName>
</protein>
<dbReference type="Proteomes" id="UP000199161">
    <property type="component" value="Unassembled WGS sequence"/>
</dbReference>
<keyword evidence="2" id="KW-1185">Reference proteome</keyword>
<name>A0A1I1FAU2_NATHA</name>
<dbReference type="AlphaFoldDB" id="A0A1I1FAU2"/>
<organism evidence="1 2">
    <name type="scientific">Natronobacterium haloterrestre</name>
    <name type="common">Halobiforma haloterrestris</name>
    <dbReference type="NCBI Taxonomy" id="148448"/>
    <lineage>
        <taxon>Archaea</taxon>
        <taxon>Methanobacteriati</taxon>
        <taxon>Methanobacteriota</taxon>
        <taxon>Stenosarchaea group</taxon>
        <taxon>Halobacteria</taxon>
        <taxon>Halobacteriales</taxon>
        <taxon>Natrialbaceae</taxon>
        <taxon>Natronobacterium</taxon>
    </lineage>
</organism>